<dbReference type="Gene3D" id="3.40.630.190">
    <property type="entry name" value="LCP protein"/>
    <property type="match status" value="1"/>
</dbReference>
<feature type="compositionally biased region" description="Low complexity" evidence="2">
    <location>
        <begin position="84"/>
        <end position="96"/>
    </location>
</feature>
<organism evidence="5 6">
    <name type="scientific">Nocardioides immobilis</name>
    <dbReference type="NCBI Taxonomy" id="2049295"/>
    <lineage>
        <taxon>Bacteria</taxon>
        <taxon>Bacillati</taxon>
        <taxon>Actinomycetota</taxon>
        <taxon>Actinomycetes</taxon>
        <taxon>Propionibacteriales</taxon>
        <taxon>Nocardioidaceae</taxon>
        <taxon>Nocardioides</taxon>
    </lineage>
</organism>
<sequence>MAERPSGPPAGAGGDDRDFDWMYGDRPAGTPPPTRPTPRQPPPPAENRPEPTRMLPAQPRPPAARPEPAQRPSPAAPAPPYQPPVSAASTGRRPPTSGGGSRSRWSRPRTWITLVLVLILLWLVYVVAVPFFTWTKVDKIAFEPDGDRPDDQPGTTYLMVGNDSRAGLTEEERKKYNTGNPESSLADTIIMLHTGSGGPDVMVSFPRDWIIDGNKINGLWDPGDPTRLVAALEQETGIRIDEYVEIGLGGVAGVVDAVGGIEICPKEKIKDPKAGLDLKKKGCQEADGEVALAYARTRATTRGDLDRVGRQREVIAAIGDKVLSPWSVINPIRWWRLNSAIPDFFAFGEGTGQTDVGRWALAIGGIGDGGLTCTMPVTDGSANTIDRDRADPLFDAIIEDRTDDITKKQCTAAGVAE</sequence>
<feature type="compositionally biased region" description="Pro residues" evidence="2">
    <location>
        <begin position="29"/>
        <end position="46"/>
    </location>
</feature>
<dbReference type="InterPro" id="IPR050922">
    <property type="entry name" value="LytR/CpsA/Psr_CW_biosynth"/>
</dbReference>
<comment type="caution">
    <text evidence="5">The sequence shown here is derived from an EMBL/GenBank/DDBJ whole genome shotgun (WGS) entry which is preliminary data.</text>
</comment>
<feature type="transmembrane region" description="Helical" evidence="3">
    <location>
        <begin position="111"/>
        <end position="134"/>
    </location>
</feature>
<evidence type="ECO:0000313" key="6">
    <source>
        <dbReference type="Proteomes" id="UP000283644"/>
    </source>
</evidence>
<proteinExistence type="inferred from homology"/>
<keyword evidence="3" id="KW-1133">Transmembrane helix</keyword>
<feature type="region of interest" description="Disordered" evidence="2">
    <location>
        <begin position="1"/>
        <end position="105"/>
    </location>
</feature>
<keyword evidence="6" id="KW-1185">Reference proteome</keyword>
<dbReference type="Pfam" id="PF03816">
    <property type="entry name" value="LytR_cpsA_psr"/>
    <property type="match status" value="1"/>
</dbReference>
<gene>
    <name evidence="5" type="ORF">D0Z08_02430</name>
</gene>
<feature type="compositionally biased region" description="Pro residues" evidence="2">
    <location>
        <begin position="58"/>
        <end position="83"/>
    </location>
</feature>
<evidence type="ECO:0000313" key="5">
    <source>
        <dbReference type="EMBL" id="RHW28727.1"/>
    </source>
</evidence>
<evidence type="ECO:0000259" key="4">
    <source>
        <dbReference type="Pfam" id="PF03816"/>
    </source>
</evidence>
<keyword evidence="3" id="KW-0472">Membrane</keyword>
<dbReference type="PANTHER" id="PTHR33392:SF6">
    <property type="entry name" value="POLYISOPRENYL-TEICHOIC ACID--PEPTIDOGLYCAN TEICHOIC ACID TRANSFERASE TAGU"/>
    <property type="match status" value="1"/>
</dbReference>
<dbReference type="AlphaFoldDB" id="A0A417Y8G8"/>
<dbReference type="RefSeq" id="WP_118922252.1">
    <property type="nucleotide sequence ID" value="NZ_QXGH01000009.1"/>
</dbReference>
<evidence type="ECO:0000256" key="1">
    <source>
        <dbReference type="ARBA" id="ARBA00006068"/>
    </source>
</evidence>
<dbReference type="PANTHER" id="PTHR33392">
    <property type="entry name" value="POLYISOPRENYL-TEICHOIC ACID--PEPTIDOGLYCAN TEICHOIC ACID TRANSFERASE TAGU"/>
    <property type="match status" value="1"/>
</dbReference>
<protein>
    <submittedName>
        <fullName evidence="5">LytR family transcriptional regulator</fullName>
    </submittedName>
</protein>
<dbReference type="EMBL" id="QXGH01000009">
    <property type="protein sequence ID" value="RHW28727.1"/>
    <property type="molecule type" value="Genomic_DNA"/>
</dbReference>
<comment type="similarity">
    <text evidence="1">Belongs to the LytR/CpsA/Psr (LCP) family.</text>
</comment>
<name>A0A417Y8G8_9ACTN</name>
<dbReference type="Proteomes" id="UP000283644">
    <property type="component" value="Unassembled WGS sequence"/>
</dbReference>
<evidence type="ECO:0000256" key="2">
    <source>
        <dbReference type="SAM" id="MobiDB-lite"/>
    </source>
</evidence>
<feature type="domain" description="Cell envelope-related transcriptional attenuator" evidence="4">
    <location>
        <begin position="186"/>
        <end position="322"/>
    </location>
</feature>
<dbReference type="OrthoDB" id="9782542at2"/>
<evidence type="ECO:0000256" key="3">
    <source>
        <dbReference type="SAM" id="Phobius"/>
    </source>
</evidence>
<accession>A0A417Y8G8</accession>
<dbReference type="InterPro" id="IPR004474">
    <property type="entry name" value="LytR_CpsA_psr"/>
</dbReference>
<reference evidence="5 6" key="1">
    <citation type="submission" date="2018-09" db="EMBL/GenBank/DDBJ databases">
        <title>Genome sequencing of Nocardioides immobilis CCTCC AB 2017083 for comparison to Nocardioides silvaticus.</title>
        <authorList>
            <person name="Li C."/>
            <person name="Wang G."/>
        </authorList>
    </citation>
    <scope>NUCLEOTIDE SEQUENCE [LARGE SCALE GENOMIC DNA]</scope>
    <source>
        <strain evidence="5 6">CCTCC AB 2017083</strain>
    </source>
</reference>
<keyword evidence="3" id="KW-0812">Transmembrane</keyword>
<dbReference type="NCBIfam" id="TIGR00350">
    <property type="entry name" value="lytR_cpsA_psr"/>
    <property type="match status" value="1"/>
</dbReference>